<organism evidence="2 3">
    <name type="scientific">Hebeloma cylindrosporum</name>
    <dbReference type="NCBI Taxonomy" id="76867"/>
    <lineage>
        <taxon>Eukaryota</taxon>
        <taxon>Fungi</taxon>
        <taxon>Dikarya</taxon>
        <taxon>Basidiomycota</taxon>
        <taxon>Agaricomycotina</taxon>
        <taxon>Agaricomycetes</taxon>
        <taxon>Agaricomycetidae</taxon>
        <taxon>Agaricales</taxon>
        <taxon>Agaricineae</taxon>
        <taxon>Hymenogastraceae</taxon>
        <taxon>Hebeloma</taxon>
    </lineage>
</organism>
<name>A0A0C2XB99_HEBCY</name>
<dbReference type="OrthoDB" id="3268696at2759"/>
<reference evidence="2 3" key="1">
    <citation type="submission" date="2014-04" db="EMBL/GenBank/DDBJ databases">
        <authorList>
            <consortium name="DOE Joint Genome Institute"/>
            <person name="Kuo A."/>
            <person name="Gay G."/>
            <person name="Dore J."/>
            <person name="Kohler A."/>
            <person name="Nagy L.G."/>
            <person name="Floudas D."/>
            <person name="Copeland A."/>
            <person name="Barry K.W."/>
            <person name="Cichocki N."/>
            <person name="Veneault-Fourrey C."/>
            <person name="LaButti K."/>
            <person name="Lindquist E.A."/>
            <person name="Lipzen A."/>
            <person name="Lundell T."/>
            <person name="Morin E."/>
            <person name="Murat C."/>
            <person name="Sun H."/>
            <person name="Tunlid A."/>
            <person name="Henrissat B."/>
            <person name="Grigoriev I.V."/>
            <person name="Hibbett D.S."/>
            <person name="Martin F."/>
            <person name="Nordberg H.P."/>
            <person name="Cantor M.N."/>
            <person name="Hua S.X."/>
        </authorList>
    </citation>
    <scope>NUCLEOTIDE SEQUENCE [LARGE SCALE GENOMIC DNA]</scope>
    <source>
        <strain evidence="3">h7</strain>
    </source>
</reference>
<evidence type="ECO:0000313" key="3">
    <source>
        <dbReference type="Proteomes" id="UP000053424"/>
    </source>
</evidence>
<keyword evidence="3" id="KW-1185">Reference proteome</keyword>
<proteinExistence type="predicted"/>
<gene>
    <name evidence="2" type="ORF">M413DRAFT_14653</name>
</gene>
<feature type="compositionally biased region" description="Basic and acidic residues" evidence="1">
    <location>
        <begin position="520"/>
        <end position="544"/>
    </location>
</feature>
<dbReference type="EMBL" id="KN831826">
    <property type="protein sequence ID" value="KIM35228.1"/>
    <property type="molecule type" value="Genomic_DNA"/>
</dbReference>
<dbReference type="HOGENOM" id="CLU_252577_0_0_1"/>
<feature type="region of interest" description="Disordered" evidence="1">
    <location>
        <begin position="520"/>
        <end position="547"/>
    </location>
</feature>
<feature type="region of interest" description="Disordered" evidence="1">
    <location>
        <begin position="471"/>
        <end position="493"/>
    </location>
</feature>
<dbReference type="Proteomes" id="UP000053424">
    <property type="component" value="Unassembled WGS sequence"/>
</dbReference>
<reference evidence="3" key="2">
    <citation type="submission" date="2015-01" db="EMBL/GenBank/DDBJ databases">
        <title>Evolutionary Origins and Diversification of the Mycorrhizal Mutualists.</title>
        <authorList>
            <consortium name="DOE Joint Genome Institute"/>
            <consortium name="Mycorrhizal Genomics Consortium"/>
            <person name="Kohler A."/>
            <person name="Kuo A."/>
            <person name="Nagy L.G."/>
            <person name="Floudas D."/>
            <person name="Copeland A."/>
            <person name="Barry K.W."/>
            <person name="Cichocki N."/>
            <person name="Veneault-Fourrey C."/>
            <person name="LaButti K."/>
            <person name="Lindquist E.A."/>
            <person name="Lipzen A."/>
            <person name="Lundell T."/>
            <person name="Morin E."/>
            <person name="Murat C."/>
            <person name="Riley R."/>
            <person name="Ohm R."/>
            <person name="Sun H."/>
            <person name="Tunlid A."/>
            <person name="Henrissat B."/>
            <person name="Grigoriev I.V."/>
            <person name="Hibbett D.S."/>
            <person name="Martin F."/>
        </authorList>
    </citation>
    <scope>NUCLEOTIDE SEQUENCE [LARGE SCALE GENOMIC DNA]</scope>
    <source>
        <strain evidence="3">h7</strain>
    </source>
</reference>
<evidence type="ECO:0000313" key="2">
    <source>
        <dbReference type="EMBL" id="KIM35228.1"/>
    </source>
</evidence>
<feature type="compositionally biased region" description="Basic and acidic residues" evidence="1">
    <location>
        <begin position="474"/>
        <end position="484"/>
    </location>
</feature>
<evidence type="ECO:0000256" key="1">
    <source>
        <dbReference type="SAM" id="MobiDB-lite"/>
    </source>
</evidence>
<protein>
    <submittedName>
        <fullName evidence="2">Uncharacterized protein</fullName>
    </submittedName>
</protein>
<sequence length="1429" mass="162689">MKESDSYKDVQGRRWRMQESDCLHTMGAMGAKWSGGTVAWNCLGAHRDYLPHLHGSFACSTRSNSHTRLSSTSAFAEKFLGLVSLLLLATHPLRFSFLADPIVHPSVPIQPLPILILLVYRVHSIPPREKLPQVWRNAMWHPVSGLVVSPSSRMLPSTVVSDPQSKRPEDLMKPRLLQDEDIYLAFYPRRLIHRGALFSVLAVSRETLSTSIRVTGSSKSPRYVLDPAIQVRWKTLESPLLTVVHTLYDTHPSKALFPGVTFPRWPHQYGCEDSHNTKELAFHCAKKSLAAFSTLVAFATFVFSLWLTEYADDCFAEAFTVLAERNREKLPRVWLEYLKDSVICTLSPGLRPGGFLNPYVTRWGPFIRLFTRASVPFWILWGKDEFKKQNLLDPGMGYYFPPPEFVKVAKERCLTFSNTILPYEHTYQFAGGDSNLPASGPMFDDASFLPTDESNSNTAFAPDGFDFDNGHAFSGRDEFRDESNKSPPAPVVDRELCVHAGSGQQPRESWEAFHARETERYEKRKRQETAQQKQTRENLEKAAERGPTNKSAVFLWEQDEHVPTFYRRTRVIKHDAVCEWEGCTPHQRFFWGHRNEWDLCPHLPAYPPGVPAPAAQDYLDSDDEDAPILKYYSAPKPVDEPIGPIIQRAVELLTERDRNLEDSTYSFTFSKALDYLRLRHGFAAANFPTSWNPTLHTHPKYTLSQSKVDLALKNLGYIAGDTVLNPSPLSSIVDFHNTAMNRTLSYGALPAAWDISRHPQSSLSCDLKRIKLQRIQSALVNNVDVYVLQPPRGSQDRSSWFIATTSATAVLMVYRSQWNTMGEIAQGLLDRGVPFHTVVERDRQPRDMAVRSRTFGLGPRPPKFQPERADFAAYENARDDILRSRSGRAIRLLGGIVGRLAVDLVPDYEVLDGPYLTNPVVVGTHGDKEFVDDAVEQRELDVVCGVYLVEGVLMETGSQMSWWPKHTTFQLTAFAGDQWLPRAEEWYKKRRDELRSGKLTLLAARKWDQSLKFNAAQVLELRKGTERMAAEFIANSSRITISSEVPRASETSHTHLIHAVLRASHMGCLSHIIYEVLRASETPHTHLIHEVLRASHMGCLSHIIYEVLRASETPHTHLIHEVLRASHMGCLSHIIYEVLQASHLIHEVLRASHMGCLSHIIYEVLRASHLIHESHRATDRFRLWEVIKQRTERFDFLVKWRRVISYPRILQKHSRNKSHSALVSRENVTHRTQIKGEGVEEGSGKVTDPVVTYDIVDERVTLYKPKGMSLADVIAQEVLPLPTATEATIMKLFSAADRLKSRRTKAVKDMDDAMKLLNVMDKKGDEVTYENEAEKAMAKMAFDSFYPKYEEFKAALPKDSADAFLWTEDEWKLYLKTNEIGNITYKDDADKKMVEMAFNAFYPAFKEAEEALGKEVMSEEDWKAYLQLN</sequence>
<accession>A0A0C2XB99</accession>